<dbReference type="NCBIfam" id="NF006767">
    <property type="entry name" value="PRK09289.1"/>
    <property type="match status" value="1"/>
</dbReference>
<dbReference type="NCBIfam" id="NF009566">
    <property type="entry name" value="PRK13020.1"/>
    <property type="match status" value="1"/>
</dbReference>
<dbReference type="PROSITE" id="PS51177">
    <property type="entry name" value="LUMAZINE_BIND"/>
    <property type="match status" value="2"/>
</dbReference>
<comment type="function">
    <text evidence="2">Catalyzes the dismutation of two molecules of 6,7-dimethyl-8-ribityllumazine, resulting in the formation of riboflavin and 5-amino-6-(D-ribitylamino)uracil.</text>
</comment>
<dbReference type="Gene3D" id="2.40.30.20">
    <property type="match status" value="2"/>
</dbReference>
<dbReference type="InterPro" id="IPR017938">
    <property type="entry name" value="Riboflavin_synthase-like_b-brl"/>
</dbReference>
<dbReference type="SUPFAM" id="SSF63380">
    <property type="entry name" value="Riboflavin synthase domain-like"/>
    <property type="match status" value="2"/>
</dbReference>
<dbReference type="FunFam" id="2.40.30.20:FF:000004">
    <property type="entry name" value="Riboflavin synthase, alpha subunit"/>
    <property type="match status" value="1"/>
</dbReference>
<keyword evidence="7" id="KW-0686">Riboflavin biosynthesis</keyword>
<evidence type="ECO:0000256" key="6">
    <source>
        <dbReference type="ARBA" id="ARBA00013950"/>
    </source>
</evidence>
<evidence type="ECO:0000256" key="1">
    <source>
        <dbReference type="ARBA" id="ARBA00000968"/>
    </source>
</evidence>
<evidence type="ECO:0000256" key="5">
    <source>
        <dbReference type="ARBA" id="ARBA00012827"/>
    </source>
</evidence>
<dbReference type="InterPro" id="IPR026017">
    <property type="entry name" value="Lumazine-bd_dom"/>
</dbReference>
<dbReference type="OrthoDB" id="9788537at2"/>
<dbReference type="RefSeq" id="WP_096347342.1">
    <property type="nucleotide sequence ID" value="NZ_QOVF01000011.1"/>
</dbReference>
<evidence type="ECO:0000313" key="14">
    <source>
        <dbReference type="Proteomes" id="UP000463138"/>
    </source>
</evidence>
<dbReference type="PIRSF" id="PIRSF000498">
    <property type="entry name" value="Riboflavin_syn_A"/>
    <property type="match status" value="1"/>
</dbReference>
<name>A0A7V7KUA5_9GAMM</name>
<evidence type="ECO:0000256" key="9">
    <source>
        <dbReference type="ARBA" id="ARBA00022737"/>
    </source>
</evidence>
<proteinExistence type="predicted"/>
<feature type="domain" description="Lumazine-binding" evidence="12">
    <location>
        <begin position="98"/>
        <end position="194"/>
    </location>
</feature>
<evidence type="ECO:0000313" key="13">
    <source>
        <dbReference type="EMBL" id="KAA0690126.1"/>
    </source>
</evidence>
<feature type="repeat" description="Lumazine-binding" evidence="11">
    <location>
        <begin position="1"/>
        <end position="97"/>
    </location>
</feature>
<dbReference type="Proteomes" id="UP000463138">
    <property type="component" value="Unassembled WGS sequence"/>
</dbReference>
<dbReference type="Pfam" id="PF00677">
    <property type="entry name" value="Lum_binding"/>
    <property type="match status" value="2"/>
</dbReference>
<organism evidence="13 14">
    <name type="scientific">Halopseudomonas laoshanensis</name>
    <dbReference type="NCBI Taxonomy" id="2268758"/>
    <lineage>
        <taxon>Bacteria</taxon>
        <taxon>Pseudomonadati</taxon>
        <taxon>Pseudomonadota</taxon>
        <taxon>Gammaproteobacteria</taxon>
        <taxon>Pseudomonadales</taxon>
        <taxon>Pseudomonadaceae</taxon>
        <taxon>Halopseudomonas</taxon>
    </lineage>
</organism>
<dbReference type="AlphaFoldDB" id="A0A7V7KUA5"/>
<dbReference type="EC" id="2.5.1.9" evidence="5 10"/>
<dbReference type="EMBL" id="QOVF01000011">
    <property type="protein sequence ID" value="KAA0690126.1"/>
    <property type="molecule type" value="Genomic_DNA"/>
</dbReference>
<accession>A0A7V7KUA5</accession>
<keyword evidence="14" id="KW-1185">Reference proteome</keyword>
<dbReference type="PANTHER" id="PTHR21098:SF12">
    <property type="entry name" value="RIBOFLAVIN SYNTHASE"/>
    <property type="match status" value="1"/>
</dbReference>
<evidence type="ECO:0000256" key="11">
    <source>
        <dbReference type="PROSITE-ProRule" id="PRU00524"/>
    </source>
</evidence>
<protein>
    <recommendedName>
        <fullName evidence="6 10">Riboflavin synthase</fullName>
        <ecNumber evidence="5 10">2.5.1.9</ecNumber>
    </recommendedName>
</protein>
<keyword evidence="8 13" id="KW-0808">Transferase</keyword>
<sequence>MFTGIIEAVGHIQSMQPRGGDVRLYVKTGKLSLDDVKLGDSIAVNGVCLTAVELPGDGFWADVSQETIRRTALSRLKEGSKVNLEKALTPSTRLGGHLVSGHVDGVGKVLSMNEDARSWHFRIEAPANLARYIAEKGSITVDGTSLTVNSVDGAVFDLNIVPHTMQETVMGGYQVGAPVNLEVDLIARYLERLLLGDKAAESGAGSSTLSMSFLAENGFLKP</sequence>
<evidence type="ECO:0000256" key="4">
    <source>
        <dbReference type="ARBA" id="ARBA00011233"/>
    </source>
</evidence>
<evidence type="ECO:0000256" key="3">
    <source>
        <dbReference type="ARBA" id="ARBA00004887"/>
    </source>
</evidence>
<feature type="domain" description="Lumazine-binding" evidence="12">
    <location>
        <begin position="1"/>
        <end position="97"/>
    </location>
</feature>
<dbReference type="CDD" id="cd00402">
    <property type="entry name" value="Riboflavin_synthase_like"/>
    <property type="match status" value="1"/>
</dbReference>
<comment type="catalytic activity">
    <reaction evidence="1">
        <text>2 6,7-dimethyl-8-(1-D-ribityl)lumazine + H(+) = 5-amino-6-(D-ribitylamino)uracil + riboflavin</text>
        <dbReference type="Rhea" id="RHEA:20772"/>
        <dbReference type="ChEBI" id="CHEBI:15378"/>
        <dbReference type="ChEBI" id="CHEBI:15934"/>
        <dbReference type="ChEBI" id="CHEBI:57986"/>
        <dbReference type="ChEBI" id="CHEBI:58201"/>
        <dbReference type="EC" id="2.5.1.9"/>
    </reaction>
</comment>
<dbReference type="InterPro" id="IPR023366">
    <property type="entry name" value="ATP_synth_asu-like_sf"/>
</dbReference>
<feature type="repeat" description="Lumazine-binding" evidence="11">
    <location>
        <begin position="98"/>
        <end position="194"/>
    </location>
</feature>
<comment type="pathway">
    <text evidence="3">Cofactor biosynthesis; riboflavin biosynthesis; riboflavin from 2-hydroxy-3-oxobutyl phosphate and 5-amino-6-(D-ribitylamino)uracil: step 2/2.</text>
</comment>
<gene>
    <name evidence="13" type="ORF">DT594_18430</name>
</gene>
<comment type="subunit">
    <text evidence="4">Homotrimer.</text>
</comment>
<dbReference type="GO" id="GO:0009231">
    <property type="term" value="P:riboflavin biosynthetic process"/>
    <property type="evidence" value="ECO:0007669"/>
    <property type="project" value="UniProtKB-KW"/>
</dbReference>
<evidence type="ECO:0000259" key="12">
    <source>
        <dbReference type="PROSITE" id="PS51177"/>
    </source>
</evidence>
<dbReference type="PANTHER" id="PTHR21098">
    <property type="entry name" value="RIBOFLAVIN SYNTHASE ALPHA CHAIN"/>
    <property type="match status" value="1"/>
</dbReference>
<evidence type="ECO:0000256" key="8">
    <source>
        <dbReference type="ARBA" id="ARBA00022679"/>
    </source>
</evidence>
<keyword evidence="9" id="KW-0677">Repeat</keyword>
<comment type="caution">
    <text evidence="13">The sequence shown here is derived from an EMBL/GenBank/DDBJ whole genome shotgun (WGS) entry which is preliminary data.</text>
</comment>
<evidence type="ECO:0000256" key="2">
    <source>
        <dbReference type="ARBA" id="ARBA00002803"/>
    </source>
</evidence>
<dbReference type="InterPro" id="IPR001783">
    <property type="entry name" value="Lumazine-bd"/>
</dbReference>
<dbReference type="FunFam" id="2.40.30.20:FF:000003">
    <property type="entry name" value="Riboflavin synthase, alpha subunit"/>
    <property type="match status" value="1"/>
</dbReference>
<dbReference type="GO" id="GO:0004746">
    <property type="term" value="F:riboflavin synthase activity"/>
    <property type="evidence" value="ECO:0007669"/>
    <property type="project" value="UniProtKB-UniRule"/>
</dbReference>
<dbReference type="NCBIfam" id="TIGR00187">
    <property type="entry name" value="ribE"/>
    <property type="match status" value="1"/>
</dbReference>
<evidence type="ECO:0000256" key="10">
    <source>
        <dbReference type="NCBIfam" id="TIGR00187"/>
    </source>
</evidence>
<reference evidence="13 14" key="1">
    <citation type="submission" date="2018-07" db="EMBL/GenBank/DDBJ databases">
        <title>Pseudomonas laoshanensis sp. nov., isolated from soil.</title>
        <authorList>
            <person name="Sun J."/>
            <person name="Yu L."/>
            <person name="Wang M."/>
            <person name="Zhang C."/>
        </authorList>
    </citation>
    <scope>NUCLEOTIDE SEQUENCE [LARGE SCALE GENOMIC DNA]</scope>
    <source>
        <strain evidence="13 14">Y22</strain>
    </source>
</reference>
<evidence type="ECO:0000256" key="7">
    <source>
        <dbReference type="ARBA" id="ARBA00022619"/>
    </source>
</evidence>